<sequence>MAAVESAPDEISEETKICVKCHKKRSPGIVKQWENSAHFGKNVGCYECHKAEPGDVDAFLHEQKKVGNKHISIIVSPKDCANCHEKEVTEFTNSHHSQAARILGSMDNLLAEVVEGNRGMITEAHPEGVSAAVVNGCWQCHGTEVKVLDEGRLDPATWPNTGIGRLNPDGSRGSCTACHSRHEFSVAVARNPENCGKCHMGPDHPQYEIYIESKHGIAFRANTDKMNLDAHPWVVGKDYSAAPTCATCHMSATKNQEVSHDVGLRISWTNRPAISIRPELTDEKMGLPGADIKWDERRDNMKDVCSNCHSSEFVDNFYVQYDELIKLYNNKFGKPGLALMKVAKPLLKPVKFSNKIEFTWFEIWHHEGRRARHGAAMMGPDYTHWHGTYEVGKHFYSEFIPELEELVEANLESSDPVKSKAAHDLEKKIEEVLNTDDHKWYIGKMDAKEAAVRQKVTDDFIKRYGKHEAIEKKE</sequence>
<dbReference type="AlphaFoldDB" id="A0A0A6PM27"/>
<protein>
    <submittedName>
        <fullName evidence="3">Hydroxylamine oxidoreductase</fullName>
    </submittedName>
</protein>
<dbReference type="PANTHER" id="PTHR35038">
    <property type="entry name" value="DISSIMILATORY SULFITE REDUCTASE SIRA"/>
    <property type="match status" value="1"/>
</dbReference>
<dbReference type="PANTHER" id="PTHR35038:SF10">
    <property type="entry name" value="HIGH-MOLECULAR-WEIGHT CYTOCHROME C"/>
    <property type="match status" value="1"/>
</dbReference>
<dbReference type="EMBL" id="JSZA02000005">
    <property type="protein sequence ID" value="KHD11702.2"/>
    <property type="molecule type" value="Genomic_DNA"/>
</dbReference>
<keyword evidence="1" id="KW-0732">Signal</keyword>
<feature type="domain" description="Cytochrome c-552/4" evidence="2">
    <location>
        <begin position="80"/>
        <end position="146"/>
    </location>
</feature>
<evidence type="ECO:0000313" key="3">
    <source>
        <dbReference type="EMBL" id="KHD11702.2"/>
    </source>
</evidence>
<dbReference type="SUPFAM" id="SSF48695">
    <property type="entry name" value="Multiheme cytochromes"/>
    <property type="match status" value="2"/>
</dbReference>
<gene>
    <name evidence="3" type="ORF">PN36_02085</name>
</gene>
<dbReference type="InterPro" id="IPR051829">
    <property type="entry name" value="Multiheme_Cytochr_ET"/>
</dbReference>
<evidence type="ECO:0000313" key="4">
    <source>
        <dbReference type="Proteomes" id="UP000030428"/>
    </source>
</evidence>
<evidence type="ECO:0000259" key="2">
    <source>
        <dbReference type="Pfam" id="PF13435"/>
    </source>
</evidence>
<feature type="domain" description="Cytochrome c-552/4" evidence="2">
    <location>
        <begin position="8"/>
        <end position="49"/>
    </location>
</feature>
<dbReference type="InterPro" id="IPR023155">
    <property type="entry name" value="Cyt_c-552/4"/>
</dbReference>
<name>A0A0A6PM27_9GAMM</name>
<comment type="caution">
    <text evidence="3">The sequence shown here is derived from an EMBL/GenBank/DDBJ whole genome shotgun (WGS) entry which is preliminary data.</text>
</comment>
<evidence type="ECO:0000256" key="1">
    <source>
        <dbReference type="ARBA" id="ARBA00022729"/>
    </source>
</evidence>
<dbReference type="Pfam" id="PF13435">
    <property type="entry name" value="Cytochrome_C554"/>
    <property type="match status" value="2"/>
</dbReference>
<dbReference type="Proteomes" id="UP000030428">
    <property type="component" value="Unassembled WGS sequence"/>
</dbReference>
<dbReference type="Gene3D" id="1.10.780.10">
    <property type="entry name" value="Hydroxylamine Oxidoreductase, Chain A, domain 1"/>
    <property type="match status" value="1"/>
</dbReference>
<dbReference type="Pfam" id="PF13447">
    <property type="entry name" value="Multi-haem_cyto"/>
    <property type="match status" value="1"/>
</dbReference>
<organism evidence="3 4">
    <name type="scientific">Candidatus Thiomargarita nelsonii</name>
    <dbReference type="NCBI Taxonomy" id="1003181"/>
    <lineage>
        <taxon>Bacteria</taxon>
        <taxon>Pseudomonadati</taxon>
        <taxon>Pseudomonadota</taxon>
        <taxon>Gammaproteobacteria</taxon>
        <taxon>Thiotrichales</taxon>
        <taxon>Thiotrichaceae</taxon>
        <taxon>Thiomargarita</taxon>
    </lineage>
</organism>
<accession>A0A0A6PM27</accession>
<dbReference type="Gene3D" id="1.20.850.10">
    <property type="entry name" value="Hydroxylamine Oxidoreductase, Chain A, domain 2"/>
    <property type="match status" value="1"/>
</dbReference>
<reference evidence="3 4" key="1">
    <citation type="journal article" date="2016" name="Front. Microbiol.">
        <title>Single-Cell (Meta-)Genomics of a Dimorphic Candidatus Thiomargarita nelsonii Reveals Genomic Plasticity.</title>
        <authorList>
            <person name="Flood B.E."/>
            <person name="Fliss P."/>
            <person name="Jones D.S."/>
            <person name="Dick G.J."/>
            <person name="Jain S."/>
            <person name="Kaster A.K."/>
            <person name="Winkel M."/>
            <person name="Mussmann M."/>
            <person name="Bailey J."/>
        </authorList>
    </citation>
    <scope>NUCLEOTIDE SEQUENCE [LARGE SCALE GENOMIC DNA]</scope>
    <source>
        <strain evidence="3">Hydrate Ridge</strain>
    </source>
</reference>
<proteinExistence type="predicted"/>
<dbReference type="InterPro" id="IPR036280">
    <property type="entry name" value="Multihaem_cyt_sf"/>
</dbReference>
<keyword evidence="4" id="KW-1185">Reference proteome</keyword>